<reference evidence="1 2" key="1">
    <citation type="submission" date="2020-08" db="EMBL/GenBank/DDBJ databases">
        <title>Genomic Encyclopedia of Type Strains, Phase IV (KMG-IV): sequencing the most valuable type-strain genomes for metagenomic binning, comparative biology and taxonomic classification.</title>
        <authorList>
            <person name="Goeker M."/>
        </authorList>
    </citation>
    <scope>NUCLEOTIDE SEQUENCE [LARGE SCALE GENOMIC DNA]</scope>
    <source>
        <strain evidence="1 2">DSM 100734</strain>
    </source>
</reference>
<dbReference type="Proteomes" id="UP000547879">
    <property type="component" value="Unassembled WGS sequence"/>
</dbReference>
<dbReference type="RefSeq" id="WP_188868375.1">
    <property type="nucleotide sequence ID" value="NZ_JACHEG010000010.1"/>
</dbReference>
<organism evidence="1 2">
    <name type="scientific">Rhizobium wenxiniae</name>
    <dbReference type="NCBI Taxonomy" id="1737357"/>
    <lineage>
        <taxon>Bacteria</taxon>
        <taxon>Pseudomonadati</taxon>
        <taxon>Pseudomonadota</taxon>
        <taxon>Alphaproteobacteria</taxon>
        <taxon>Hyphomicrobiales</taxon>
        <taxon>Rhizobiaceae</taxon>
        <taxon>Rhizobium/Agrobacterium group</taxon>
        <taxon>Rhizobium</taxon>
    </lineage>
</organism>
<accession>A0A7W9YBK5</accession>
<comment type="caution">
    <text evidence="1">The sequence shown here is derived from an EMBL/GenBank/DDBJ whole genome shotgun (WGS) entry which is preliminary data.</text>
</comment>
<dbReference type="AlphaFoldDB" id="A0A7W9YBK5"/>
<evidence type="ECO:0000313" key="1">
    <source>
        <dbReference type="EMBL" id="MBB6165602.1"/>
    </source>
</evidence>
<protein>
    <submittedName>
        <fullName evidence="1">Capsid protein</fullName>
    </submittedName>
</protein>
<evidence type="ECO:0000313" key="2">
    <source>
        <dbReference type="Proteomes" id="UP000547879"/>
    </source>
</evidence>
<keyword evidence="2" id="KW-1185">Reference proteome</keyword>
<proteinExistence type="predicted"/>
<name>A0A7W9YBK5_9HYPH</name>
<sequence>MQNFHLNAVYADWSALDPEGSPFADLAAARTEAFASLCTLAVQDFAQGRRIGIRQIASREGDLDTVTLADVLLVTVPFDDDSFFSTVVAKLMSTR</sequence>
<dbReference type="EMBL" id="JACHEG010000010">
    <property type="protein sequence ID" value="MBB6165602.1"/>
    <property type="molecule type" value="Genomic_DNA"/>
</dbReference>
<gene>
    <name evidence="1" type="ORF">HNQ72_005450</name>
</gene>